<dbReference type="EMBL" id="AJWZ01010925">
    <property type="protein sequence ID" value="EKC47070.1"/>
    <property type="molecule type" value="Genomic_DNA"/>
</dbReference>
<dbReference type="PROSITE" id="PS00893">
    <property type="entry name" value="NUDIX_BOX"/>
    <property type="match status" value="1"/>
</dbReference>
<gene>
    <name evidence="3" type="ORF">OBE_15896</name>
</gene>
<keyword evidence="1" id="KW-0378">Hydrolase</keyword>
<comment type="caution">
    <text evidence="3">The sequence shown here is derived from an EMBL/GenBank/DDBJ whole genome shotgun (WGS) entry which is preliminary data.</text>
</comment>
<evidence type="ECO:0000259" key="2">
    <source>
        <dbReference type="PROSITE" id="PS51462"/>
    </source>
</evidence>
<dbReference type="AlphaFoldDB" id="K1S061"/>
<dbReference type="GO" id="GO:0016787">
    <property type="term" value="F:hydrolase activity"/>
    <property type="evidence" value="ECO:0007669"/>
    <property type="project" value="UniProtKB-KW"/>
</dbReference>
<feature type="domain" description="Nudix hydrolase" evidence="2">
    <location>
        <begin position="1"/>
        <end position="91"/>
    </location>
</feature>
<dbReference type="InterPro" id="IPR000086">
    <property type="entry name" value="NUDIX_hydrolase_dom"/>
</dbReference>
<evidence type="ECO:0000313" key="3">
    <source>
        <dbReference type="EMBL" id="EKC47070.1"/>
    </source>
</evidence>
<dbReference type="Pfam" id="PF00293">
    <property type="entry name" value="NUDIX"/>
    <property type="match status" value="1"/>
</dbReference>
<protein>
    <submittedName>
        <fullName evidence="3">NUDIX-family protein</fullName>
    </submittedName>
</protein>
<dbReference type="Gene3D" id="3.90.79.10">
    <property type="entry name" value="Nucleoside Triphosphate Pyrophosphohydrolase"/>
    <property type="match status" value="1"/>
</dbReference>
<proteinExistence type="predicted"/>
<accession>K1S061</accession>
<dbReference type="SUPFAM" id="SSF55811">
    <property type="entry name" value="Nudix"/>
    <property type="match status" value="1"/>
</dbReference>
<dbReference type="PROSITE" id="PS51462">
    <property type="entry name" value="NUDIX"/>
    <property type="match status" value="1"/>
</dbReference>
<reference evidence="3" key="1">
    <citation type="journal article" date="2013" name="Environ. Microbiol.">
        <title>Microbiota from the distal guts of lean and obese adolescents exhibit partial functional redundancy besides clear differences in community structure.</title>
        <authorList>
            <person name="Ferrer M."/>
            <person name="Ruiz A."/>
            <person name="Lanza F."/>
            <person name="Haange S.B."/>
            <person name="Oberbach A."/>
            <person name="Till H."/>
            <person name="Bargiela R."/>
            <person name="Campoy C."/>
            <person name="Segura M.T."/>
            <person name="Richter M."/>
            <person name="von Bergen M."/>
            <person name="Seifert J."/>
            <person name="Suarez A."/>
        </authorList>
    </citation>
    <scope>NUCLEOTIDE SEQUENCE</scope>
</reference>
<name>K1S061_9ZZZZ</name>
<evidence type="ECO:0000256" key="1">
    <source>
        <dbReference type="ARBA" id="ARBA00022801"/>
    </source>
</evidence>
<organism evidence="3">
    <name type="scientific">human gut metagenome</name>
    <dbReference type="NCBI Taxonomy" id="408170"/>
    <lineage>
        <taxon>unclassified sequences</taxon>
        <taxon>metagenomes</taxon>
        <taxon>organismal metagenomes</taxon>
    </lineage>
</organism>
<dbReference type="InterPro" id="IPR015797">
    <property type="entry name" value="NUDIX_hydrolase-like_dom_sf"/>
</dbReference>
<dbReference type="InterPro" id="IPR020084">
    <property type="entry name" value="NUDIX_hydrolase_CS"/>
</dbReference>
<sequence length="91" mass="10405">MFGFLKTINYGFSNVLMKKKIFPGLWEQSGGGVISGETSLEAVKRETKEELGLDIQDEEITYIGSYTRVKDIVDIWLVQRIFSKDKNNIAR</sequence>